<dbReference type="Proteomes" id="UP000518681">
    <property type="component" value="Unassembled WGS sequence"/>
</dbReference>
<evidence type="ECO:0000256" key="1">
    <source>
        <dbReference type="SAM" id="MobiDB-lite"/>
    </source>
</evidence>
<accession>A0AAW3V1D6</accession>
<dbReference type="AlphaFoldDB" id="A0AAW3V1D6"/>
<evidence type="ECO:0000313" key="3">
    <source>
        <dbReference type="Proteomes" id="UP000518681"/>
    </source>
</evidence>
<organism evidence="2 3">
    <name type="scientific">Paraburkholderia fungorum</name>
    <dbReference type="NCBI Taxonomy" id="134537"/>
    <lineage>
        <taxon>Bacteria</taxon>
        <taxon>Pseudomonadati</taxon>
        <taxon>Pseudomonadota</taxon>
        <taxon>Betaproteobacteria</taxon>
        <taxon>Burkholderiales</taxon>
        <taxon>Burkholderiaceae</taxon>
        <taxon>Paraburkholderia</taxon>
    </lineage>
</organism>
<feature type="region of interest" description="Disordered" evidence="1">
    <location>
        <begin position="1"/>
        <end position="98"/>
    </location>
</feature>
<sequence length="117" mass="12906">MSLLSKRTALQPKPAAQESSTFFAAASPKSKDEKPAEPLPNSPQVTPKDEPKKPARTFFDTGRGYIDPLTELSTHRSGRALMSDEERAARKAAEEQRARRGLENLQAAMNRTKLIGK</sequence>
<dbReference type="EMBL" id="JACIIK010000008">
    <property type="protein sequence ID" value="MBB6203751.1"/>
    <property type="molecule type" value="Genomic_DNA"/>
</dbReference>
<gene>
    <name evidence="2" type="ORF">GGD69_004638</name>
</gene>
<dbReference type="RefSeq" id="WP_183799024.1">
    <property type="nucleotide sequence ID" value="NZ_JACIII010000008.1"/>
</dbReference>
<feature type="compositionally biased region" description="Basic and acidic residues" evidence="1">
    <location>
        <begin position="82"/>
        <end position="98"/>
    </location>
</feature>
<name>A0AAW3V1D6_9BURK</name>
<evidence type="ECO:0000313" key="2">
    <source>
        <dbReference type="EMBL" id="MBB6203751.1"/>
    </source>
</evidence>
<comment type="caution">
    <text evidence="2">The sequence shown here is derived from an EMBL/GenBank/DDBJ whole genome shotgun (WGS) entry which is preliminary data.</text>
</comment>
<protein>
    <submittedName>
        <fullName evidence="2">Uncharacterized protein</fullName>
    </submittedName>
</protein>
<reference evidence="2 3" key="1">
    <citation type="submission" date="2020-08" db="EMBL/GenBank/DDBJ databases">
        <title>Genomic Encyclopedia of Type Strains, Phase IV (KMG-V): Genome sequencing to study the core and pangenomes of soil and plant-associated prokaryotes.</title>
        <authorList>
            <person name="Whitman W."/>
        </authorList>
    </citation>
    <scope>NUCLEOTIDE SEQUENCE [LARGE SCALE GENOMIC DNA]</scope>
    <source>
        <strain evidence="2 3">SEMIA 4013</strain>
    </source>
</reference>
<proteinExistence type="predicted"/>